<keyword evidence="5 11" id="KW-0479">Metal-binding</keyword>
<dbReference type="OrthoDB" id="9803371at2"/>
<dbReference type="GO" id="GO:0016114">
    <property type="term" value="P:terpenoid biosynthetic process"/>
    <property type="evidence" value="ECO:0007669"/>
    <property type="project" value="UniProtKB-UniRule"/>
</dbReference>
<evidence type="ECO:0000256" key="12">
    <source>
        <dbReference type="SAM" id="MobiDB-lite"/>
    </source>
</evidence>
<keyword evidence="7 11" id="KW-0784">Thiamine biosynthesis</keyword>
<accession>A0A4R8FQU3</accession>
<evidence type="ECO:0000313" key="14">
    <source>
        <dbReference type="EMBL" id="TDX28710.1"/>
    </source>
</evidence>
<comment type="subunit">
    <text evidence="3 11">Homodimer.</text>
</comment>
<keyword evidence="6 11" id="KW-0460">Magnesium</keyword>
<dbReference type="GO" id="GO:0000287">
    <property type="term" value="F:magnesium ion binding"/>
    <property type="evidence" value="ECO:0007669"/>
    <property type="project" value="UniProtKB-UniRule"/>
</dbReference>
<keyword evidence="4 11" id="KW-0808">Transferase</keyword>
<gene>
    <name evidence="11" type="primary">dxs</name>
    <name evidence="14" type="ORF">DFO67_10993</name>
</gene>
<comment type="similarity">
    <text evidence="2 11">Belongs to the transketolase family. DXPS subfamily.</text>
</comment>
<dbReference type="CDD" id="cd02007">
    <property type="entry name" value="TPP_DXS"/>
    <property type="match status" value="1"/>
</dbReference>
<name>A0A4R8FQU3_9GAMM</name>
<dbReference type="FunFam" id="3.40.50.920:FF:000002">
    <property type="entry name" value="1-deoxy-D-xylulose-5-phosphate synthase"/>
    <property type="match status" value="1"/>
</dbReference>
<dbReference type="EMBL" id="SOEC01000009">
    <property type="protein sequence ID" value="TDX28710.1"/>
    <property type="molecule type" value="Genomic_DNA"/>
</dbReference>
<organism evidence="14 15">
    <name type="scientific">Modicisalibacter xianhensis</name>
    <dbReference type="NCBI Taxonomy" id="442341"/>
    <lineage>
        <taxon>Bacteria</taxon>
        <taxon>Pseudomonadati</taxon>
        <taxon>Pseudomonadota</taxon>
        <taxon>Gammaproteobacteria</taxon>
        <taxon>Oceanospirillales</taxon>
        <taxon>Halomonadaceae</taxon>
        <taxon>Modicisalibacter</taxon>
    </lineage>
</organism>
<feature type="domain" description="Transketolase-like pyrimidine-binding" evidence="13">
    <location>
        <begin position="351"/>
        <end position="515"/>
    </location>
</feature>
<evidence type="ECO:0000256" key="8">
    <source>
        <dbReference type="ARBA" id="ARBA00023052"/>
    </source>
</evidence>
<dbReference type="NCBIfam" id="NF003933">
    <property type="entry name" value="PRK05444.2-2"/>
    <property type="match status" value="1"/>
</dbReference>
<evidence type="ECO:0000256" key="7">
    <source>
        <dbReference type="ARBA" id="ARBA00022977"/>
    </source>
</evidence>
<proteinExistence type="inferred from homology"/>
<feature type="binding site" evidence="11">
    <location>
        <position position="187"/>
    </location>
    <ligand>
        <name>Mg(2+)</name>
        <dbReference type="ChEBI" id="CHEBI:18420"/>
    </ligand>
</feature>
<comment type="function">
    <text evidence="10 11">Catalyzes the acyloin condensation reaction between C atoms 2 and 3 of pyruvate and glyceraldehyde 3-phosphate to yield 1-deoxy-D-xylulose-5-phosphate (DXP).</text>
</comment>
<dbReference type="InterPro" id="IPR009014">
    <property type="entry name" value="Transketo_C/PFOR_II"/>
</dbReference>
<evidence type="ECO:0000259" key="13">
    <source>
        <dbReference type="SMART" id="SM00861"/>
    </source>
</evidence>
<dbReference type="SUPFAM" id="SSF52518">
    <property type="entry name" value="Thiamin diphosphate-binding fold (THDP-binding)"/>
    <property type="match status" value="2"/>
</dbReference>
<comment type="caution">
    <text evidence="14">The sequence shown here is derived from an EMBL/GenBank/DDBJ whole genome shotgun (WGS) entry which is preliminary data.</text>
</comment>
<evidence type="ECO:0000256" key="10">
    <source>
        <dbReference type="ARBA" id="ARBA00055605"/>
    </source>
</evidence>
<dbReference type="InterPro" id="IPR005475">
    <property type="entry name" value="Transketolase-like_Pyr-bd"/>
</dbReference>
<keyword evidence="8 11" id="KW-0786">Thiamine pyrophosphate</keyword>
<dbReference type="InterPro" id="IPR029061">
    <property type="entry name" value="THDP-binding"/>
</dbReference>
<feature type="binding site" evidence="11">
    <location>
        <position position="158"/>
    </location>
    <ligand>
        <name>Mg(2+)</name>
        <dbReference type="ChEBI" id="CHEBI:18420"/>
    </ligand>
</feature>
<dbReference type="PANTHER" id="PTHR43322:SF5">
    <property type="entry name" value="1-DEOXY-D-XYLULOSE-5-PHOSPHATE SYNTHASE, CHLOROPLASTIC"/>
    <property type="match status" value="1"/>
</dbReference>
<dbReference type="Pfam" id="PF13292">
    <property type="entry name" value="DXP_synthase_N"/>
    <property type="match status" value="1"/>
</dbReference>
<evidence type="ECO:0000256" key="11">
    <source>
        <dbReference type="HAMAP-Rule" id="MF_00315"/>
    </source>
</evidence>
<dbReference type="HAMAP" id="MF_00315">
    <property type="entry name" value="DXP_synth"/>
    <property type="match status" value="1"/>
</dbReference>
<dbReference type="EC" id="2.2.1.7" evidence="11"/>
<dbReference type="Gene3D" id="3.40.50.970">
    <property type="match status" value="2"/>
</dbReference>
<protein>
    <recommendedName>
        <fullName evidence="11">1-deoxy-D-xylulose-5-phosphate synthase</fullName>
        <ecNumber evidence="11">2.2.1.7</ecNumber>
    </recommendedName>
    <alternativeName>
        <fullName evidence="11">1-deoxyxylulose-5-phosphate synthase</fullName>
        <shortName evidence="11">DXP synthase</shortName>
        <shortName evidence="11">DXPS</shortName>
    </alternativeName>
</protein>
<feature type="binding site" evidence="11">
    <location>
        <position position="402"/>
    </location>
    <ligand>
        <name>thiamine diphosphate</name>
        <dbReference type="ChEBI" id="CHEBI:58937"/>
    </ligand>
</feature>
<reference evidence="14 15" key="1">
    <citation type="submission" date="2019-03" db="EMBL/GenBank/DDBJ databases">
        <title>Freshwater and sediment microbial communities from various areas in North America, analyzing microbe dynamics in response to fracking.</title>
        <authorList>
            <person name="Lamendella R."/>
        </authorList>
    </citation>
    <scope>NUCLEOTIDE SEQUENCE [LARGE SCALE GENOMIC DNA]</scope>
    <source>
        <strain evidence="14 15">6_TX</strain>
    </source>
</reference>
<feature type="binding site" evidence="11">
    <location>
        <position position="187"/>
    </location>
    <ligand>
        <name>thiamine diphosphate</name>
        <dbReference type="ChEBI" id="CHEBI:58937"/>
    </ligand>
</feature>
<comment type="catalytic activity">
    <reaction evidence="11">
        <text>D-glyceraldehyde 3-phosphate + pyruvate + H(+) = 1-deoxy-D-xylulose 5-phosphate + CO2</text>
        <dbReference type="Rhea" id="RHEA:12605"/>
        <dbReference type="ChEBI" id="CHEBI:15361"/>
        <dbReference type="ChEBI" id="CHEBI:15378"/>
        <dbReference type="ChEBI" id="CHEBI:16526"/>
        <dbReference type="ChEBI" id="CHEBI:57792"/>
        <dbReference type="ChEBI" id="CHEBI:59776"/>
        <dbReference type="EC" id="2.2.1.7"/>
    </reaction>
</comment>
<keyword evidence="9 11" id="KW-0414">Isoprene biosynthesis</keyword>
<dbReference type="Gene3D" id="3.40.50.920">
    <property type="match status" value="1"/>
</dbReference>
<comment type="cofactor">
    <cofactor evidence="11">
        <name>Mg(2+)</name>
        <dbReference type="ChEBI" id="CHEBI:18420"/>
    </cofactor>
    <text evidence="11">Binds 1 Mg(2+) ion per subunit.</text>
</comment>
<dbReference type="PANTHER" id="PTHR43322">
    <property type="entry name" value="1-D-DEOXYXYLULOSE 5-PHOSPHATE SYNTHASE-RELATED"/>
    <property type="match status" value="1"/>
</dbReference>
<evidence type="ECO:0000256" key="6">
    <source>
        <dbReference type="ARBA" id="ARBA00022842"/>
    </source>
</evidence>
<dbReference type="FunFam" id="3.40.50.970:FF:000005">
    <property type="entry name" value="1-deoxy-D-xylulose-5-phosphate synthase"/>
    <property type="match status" value="1"/>
</dbReference>
<dbReference type="GO" id="GO:0030976">
    <property type="term" value="F:thiamine pyrophosphate binding"/>
    <property type="evidence" value="ECO:0007669"/>
    <property type="project" value="UniProtKB-UniRule"/>
</dbReference>
<dbReference type="RefSeq" id="WP_134018094.1">
    <property type="nucleotide sequence ID" value="NZ_SOEC01000009.1"/>
</dbReference>
<dbReference type="AlphaFoldDB" id="A0A4R8FQU3"/>
<comment type="pathway">
    <text evidence="1 11">Metabolic intermediate biosynthesis; 1-deoxy-D-xylulose 5-phosphate biosynthesis; 1-deoxy-D-xylulose 5-phosphate from D-glyceraldehyde 3-phosphate and pyruvate: step 1/1.</text>
</comment>
<dbReference type="GO" id="GO:0008661">
    <property type="term" value="F:1-deoxy-D-xylulose-5-phosphate synthase activity"/>
    <property type="evidence" value="ECO:0007669"/>
    <property type="project" value="UniProtKB-UniRule"/>
</dbReference>
<dbReference type="Proteomes" id="UP000294489">
    <property type="component" value="Unassembled WGS sequence"/>
</dbReference>
<dbReference type="InterPro" id="IPR020826">
    <property type="entry name" value="Transketolase_BS"/>
</dbReference>
<comment type="cofactor">
    <cofactor evidence="11">
        <name>thiamine diphosphate</name>
        <dbReference type="ChEBI" id="CHEBI:58937"/>
    </cofactor>
    <text evidence="11">Binds 1 thiamine pyrophosphate per subunit.</text>
</comment>
<dbReference type="GO" id="GO:0009228">
    <property type="term" value="P:thiamine biosynthetic process"/>
    <property type="evidence" value="ECO:0007669"/>
    <property type="project" value="UniProtKB-UniRule"/>
</dbReference>
<dbReference type="UniPathway" id="UPA00064">
    <property type="reaction ID" value="UER00091"/>
</dbReference>
<feature type="binding site" evidence="11">
    <location>
        <position position="294"/>
    </location>
    <ligand>
        <name>thiamine diphosphate</name>
        <dbReference type="ChEBI" id="CHEBI:58937"/>
    </ligand>
</feature>
<evidence type="ECO:0000256" key="3">
    <source>
        <dbReference type="ARBA" id="ARBA00011738"/>
    </source>
</evidence>
<evidence type="ECO:0000256" key="4">
    <source>
        <dbReference type="ARBA" id="ARBA00022679"/>
    </source>
</evidence>
<dbReference type="GO" id="GO:0019288">
    <property type="term" value="P:isopentenyl diphosphate biosynthetic process, methylerythritol 4-phosphate pathway"/>
    <property type="evidence" value="ECO:0007669"/>
    <property type="project" value="TreeGrafter"/>
</dbReference>
<evidence type="ECO:0000256" key="9">
    <source>
        <dbReference type="ARBA" id="ARBA00023229"/>
    </source>
</evidence>
<feature type="binding site" evidence="11">
    <location>
        <begin position="127"/>
        <end position="129"/>
    </location>
    <ligand>
        <name>thiamine diphosphate</name>
        <dbReference type="ChEBI" id="CHEBI:58937"/>
    </ligand>
</feature>
<feature type="region of interest" description="Disordered" evidence="12">
    <location>
        <begin position="318"/>
        <end position="345"/>
    </location>
</feature>
<dbReference type="SUPFAM" id="SSF52922">
    <property type="entry name" value="TK C-terminal domain-like"/>
    <property type="match status" value="1"/>
</dbReference>
<dbReference type="InterPro" id="IPR005477">
    <property type="entry name" value="Dxylulose-5-P_synthase"/>
</dbReference>
<evidence type="ECO:0000256" key="1">
    <source>
        <dbReference type="ARBA" id="ARBA00004980"/>
    </source>
</evidence>
<dbReference type="PROSITE" id="PS00802">
    <property type="entry name" value="TRANSKETOLASE_2"/>
    <property type="match status" value="1"/>
</dbReference>
<feature type="binding site" evidence="11">
    <location>
        <position position="86"/>
    </location>
    <ligand>
        <name>thiamine diphosphate</name>
        <dbReference type="ChEBI" id="CHEBI:58937"/>
    </ligand>
</feature>
<dbReference type="GO" id="GO:0005829">
    <property type="term" value="C:cytosol"/>
    <property type="evidence" value="ECO:0007669"/>
    <property type="project" value="TreeGrafter"/>
</dbReference>
<evidence type="ECO:0000313" key="15">
    <source>
        <dbReference type="Proteomes" id="UP000294489"/>
    </source>
</evidence>
<dbReference type="Pfam" id="PF02780">
    <property type="entry name" value="Transketolase_C"/>
    <property type="match status" value="1"/>
</dbReference>
<dbReference type="Pfam" id="PF02779">
    <property type="entry name" value="Transket_pyr"/>
    <property type="match status" value="1"/>
</dbReference>
<evidence type="ECO:0000256" key="2">
    <source>
        <dbReference type="ARBA" id="ARBA00011081"/>
    </source>
</evidence>
<sequence length="664" mass="71268">MKLFDEIPVERPATPLLDTIDTPAALRSMSSTQLRTLADELRAYLLYSVGCSGGHFGAGLGVVELTVALHHALETPYDRLVWDVGHQAYPHKILTGRREAMTTIRQYGGLAAFPKRGESEYDTFGVGHSSTSISAALGMALAARTRGEKRRVCAVIGDGALTAGMAFEALAHAGHVDANLLVILNDNEMSISENVGGMATYLARILTSMPYITVREGGKKVLSKLPGALELARRTEEHVKGMVSPATLFEEMGFNYIGPIDGHDLSGLVQTLRTMRDLDGPQFLHIKTSKGKGFRPAEADPIGYHAITKLEKANAAEIGQGGPQSPAAQTPPSAPSMPQPHNEALLRPKPRKFCNVFGDWLCDMAAADERLIGITPAMREGSDLIRFSKEYPERYYDVAIAEQHAVTLAAGMACEGMKPVVAIYSTFLQRGYDQLIHDVAVQDLDVTFAIDRAGLVGEDGPTHHGALDLSYLRCVPGMVILAPADEAECRAMLSAAYRHPGPAAVRYPRGTGPGSEIPAHLEGLEIGRAERRRQGHGIALLAFGSLNTPATEVAERLDATHYNMRTVKPLDRQAVLEAARDHELVVTLEESVVAGGAGSGVNELLAAEGVQVAVLNLGIPDHFIEHGKPAQLLHECGLDAEGIETAIRRRLAALRENAPSQAGS</sequence>
<dbReference type="CDD" id="cd07033">
    <property type="entry name" value="TPP_PYR_DXS_TK_like"/>
    <property type="match status" value="1"/>
</dbReference>
<feature type="binding site" evidence="11">
    <location>
        <begin position="159"/>
        <end position="160"/>
    </location>
    <ligand>
        <name>thiamine diphosphate</name>
        <dbReference type="ChEBI" id="CHEBI:58937"/>
    </ligand>
</feature>
<dbReference type="SMART" id="SM00861">
    <property type="entry name" value="Transket_pyr"/>
    <property type="match status" value="1"/>
</dbReference>
<dbReference type="InterPro" id="IPR033248">
    <property type="entry name" value="Transketolase_C"/>
</dbReference>
<evidence type="ECO:0000256" key="5">
    <source>
        <dbReference type="ARBA" id="ARBA00022723"/>
    </source>
</evidence>